<proteinExistence type="predicted"/>
<gene>
    <name evidence="2" type="ORF">DSL72_005289</name>
</gene>
<feature type="compositionally biased region" description="Polar residues" evidence="1">
    <location>
        <begin position="66"/>
        <end position="80"/>
    </location>
</feature>
<organism evidence="2 3">
    <name type="scientific">Monilinia vaccinii-corymbosi</name>
    <dbReference type="NCBI Taxonomy" id="61207"/>
    <lineage>
        <taxon>Eukaryota</taxon>
        <taxon>Fungi</taxon>
        <taxon>Dikarya</taxon>
        <taxon>Ascomycota</taxon>
        <taxon>Pezizomycotina</taxon>
        <taxon>Leotiomycetes</taxon>
        <taxon>Helotiales</taxon>
        <taxon>Sclerotiniaceae</taxon>
        <taxon>Monilinia</taxon>
    </lineage>
</organism>
<feature type="region of interest" description="Disordered" evidence="1">
    <location>
        <begin position="66"/>
        <end position="88"/>
    </location>
</feature>
<evidence type="ECO:0000313" key="3">
    <source>
        <dbReference type="Proteomes" id="UP000672032"/>
    </source>
</evidence>
<name>A0A8A3PEY8_9HELO</name>
<dbReference type="EMBL" id="CP063408">
    <property type="protein sequence ID" value="QSZ33718.1"/>
    <property type="molecule type" value="Genomic_DNA"/>
</dbReference>
<dbReference type="Proteomes" id="UP000672032">
    <property type="component" value="Chromosome 4"/>
</dbReference>
<protein>
    <submittedName>
        <fullName evidence="2">Uncharacterized protein</fullName>
    </submittedName>
</protein>
<accession>A0A8A3PEY8</accession>
<keyword evidence="3" id="KW-1185">Reference proteome</keyword>
<evidence type="ECO:0000256" key="1">
    <source>
        <dbReference type="SAM" id="MobiDB-lite"/>
    </source>
</evidence>
<evidence type="ECO:0000313" key="2">
    <source>
        <dbReference type="EMBL" id="QSZ33718.1"/>
    </source>
</evidence>
<dbReference type="AlphaFoldDB" id="A0A8A3PEY8"/>
<sequence length="110" mass="11700">MPLIKTNTIKDGLNGHITEAAAISPLSNTHRSSSFSPMVEVYHSVPEPTNHHGLVVSGAEITSFGRNASVTPFGTNTRSGMDSKKPKDNRVLGLNHFCGSSQKPPTIEGC</sequence>
<reference evidence="2" key="1">
    <citation type="submission" date="2020-10" db="EMBL/GenBank/DDBJ databases">
        <title>Genome Sequence of Monilinia vaccinii-corymbosi Sheds Light on Mummy Berry Disease Infection of Blueberry and Mating Type.</title>
        <authorList>
            <person name="Yow A.G."/>
            <person name="Zhang Y."/>
            <person name="Bansal K."/>
            <person name="Eacker S.M."/>
            <person name="Sullivan S."/>
            <person name="Liachko I."/>
            <person name="Cubeta M.A."/>
            <person name="Rollins J.A."/>
            <person name="Ashrafi H."/>
        </authorList>
    </citation>
    <scope>NUCLEOTIDE SEQUENCE</scope>
    <source>
        <strain evidence="2">RL-1</strain>
    </source>
</reference>